<dbReference type="GO" id="GO:0009228">
    <property type="term" value="P:thiamine biosynthetic process"/>
    <property type="evidence" value="ECO:0007669"/>
    <property type="project" value="UniProtKB-KW"/>
</dbReference>
<dbReference type="RefSeq" id="WP_091735445.1">
    <property type="nucleotide sequence ID" value="NZ_FNNQ01000001.1"/>
</dbReference>
<organism evidence="4 5">
    <name type="scientific">Marininema mesophilum</name>
    <dbReference type="NCBI Taxonomy" id="1048340"/>
    <lineage>
        <taxon>Bacteria</taxon>
        <taxon>Bacillati</taxon>
        <taxon>Bacillota</taxon>
        <taxon>Bacilli</taxon>
        <taxon>Bacillales</taxon>
        <taxon>Thermoactinomycetaceae</taxon>
        <taxon>Marininema</taxon>
    </lineage>
</organism>
<sequence length="228" mass="24255">MHRFRSERTGIPSDAGFLFPSPQLHLVVTPERKSVEWLHVCRVVHPWLSVVHLRYKGQEFKQVLYWAGRLIHEAGVPREKLVINGSPRVAMELGVGVHLPEEGPAPGDIRANFGHSTVIGCSVHSVTAARRKAQEGADYLYFGHVFSTGSKPGKAPRGTVALQAVCQSVDLPVIAIGGISAANASTLATTGCAGVAVISAIATATSPETAAKKLNIRLGEAWGGIVDE</sequence>
<evidence type="ECO:0000313" key="5">
    <source>
        <dbReference type="Proteomes" id="UP000198534"/>
    </source>
</evidence>
<comment type="pathway">
    <text evidence="1">Cofactor biosynthesis; thiamine diphosphate biosynthesis.</text>
</comment>
<evidence type="ECO:0000256" key="1">
    <source>
        <dbReference type="ARBA" id="ARBA00004948"/>
    </source>
</evidence>
<dbReference type="AlphaFoldDB" id="A0A1H2R040"/>
<keyword evidence="5" id="KW-1185">Reference proteome</keyword>
<evidence type="ECO:0000313" key="4">
    <source>
        <dbReference type="EMBL" id="SDW12836.1"/>
    </source>
</evidence>
<dbReference type="PANTHER" id="PTHR20857">
    <property type="entry name" value="THIAMINE-PHOSPHATE PYROPHOSPHORYLASE"/>
    <property type="match status" value="1"/>
</dbReference>
<dbReference type="GO" id="GO:0005737">
    <property type="term" value="C:cytoplasm"/>
    <property type="evidence" value="ECO:0007669"/>
    <property type="project" value="TreeGrafter"/>
</dbReference>
<keyword evidence="2" id="KW-0784">Thiamine biosynthesis</keyword>
<dbReference type="CDD" id="cd00564">
    <property type="entry name" value="TMP_TenI"/>
    <property type="match status" value="1"/>
</dbReference>
<evidence type="ECO:0000256" key="2">
    <source>
        <dbReference type="ARBA" id="ARBA00022977"/>
    </source>
</evidence>
<dbReference type="STRING" id="1048340.SAMN05444487_101347"/>
<dbReference type="GO" id="GO:0004789">
    <property type="term" value="F:thiamine-phosphate diphosphorylase activity"/>
    <property type="evidence" value="ECO:0007669"/>
    <property type="project" value="TreeGrafter"/>
</dbReference>
<reference evidence="4 5" key="1">
    <citation type="submission" date="2016-10" db="EMBL/GenBank/DDBJ databases">
        <authorList>
            <person name="de Groot N.N."/>
        </authorList>
    </citation>
    <scope>NUCLEOTIDE SEQUENCE [LARGE SCALE GENOMIC DNA]</scope>
    <source>
        <strain evidence="4 5">DSM 45610</strain>
    </source>
</reference>
<dbReference type="Proteomes" id="UP000198534">
    <property type="component" value="Unassembled WGS sequence"/>
</dbReference>
<dbReference type="EMBL" id="FNNQ01000001">
    <property type="protein sequence ID" value="SDW12836.1"/>
    <property type="molecule type" value="Genomic_DNA"/>
</dbReference>
<protein>
    <submittedName>
        <fullName evidence="4">Thiamine-phosphate pyrophosphorylase/thiazole tautomerase (Transcriptional regulator TenI)</fullName>
    </submittedName>
</protein>
<gene>
    <name evidence="4" type="ORF">SAMN05444487_101347</name>
</gene>
<proteinExistence type="predicted"/>
<dbReference type="OrthoDB" id="9815348at2"/>
<feature type="domain" description="Thiamine phosphate synthase/TenI" evidence="3">
    <location>
        <begin position="43"/>
        <end position="201"/>
    </location>
</feature>
<dbReference type="InterPro" id="IPR036206">
    <property type="entry name" value="ThiamineP_synth_sf"/>
</dbReference>
<evidence type="ECO:0000259" key="3">
    <source>
        <dbReference type="Pfam" id="PF02581"/>
    </source>
</evidence>
<accession>A0A1H2R040</accession>
<name>A0A1H2R040_9BACL</name>
<dbReference type="InterPro" id="IPR013785">
    <property type="entry name" value="Aldolase_TIM"/>
</dbReference>
<dbReference type="SUPFAM" id="SSF51391">
    <property type="entry name" value="Thiamin phosphate synthase"/>
    <property type="match status" value="1"/>
</dbReference>
<dbReference type="InterPro" id="IPR022998">
    <property type="entry name" value="ThiamineP_synth_TenI"/>
</dbReference>
<dbReference type="Gene3D" id="3.20.20.70">
    <property type="entry name" value="Aldolase class I"/>
    <property type="match status" value="1"/>
</dbReference>
<dbReference type="Pfam" id="PF02581">
    <property type="entry name" value="TMP-TENI"/>
    <property type="match status" value="1"/>
</dbReference>
<dbReference type="PANTHER" id="PTHR20857:SF22">
    <property type="entry name" value="THIAZOLE TAUTOMERASE"/>
    <property type="match status" value="1"/>
</dbReference>